<dbReference type="AlphaFoldDB" id="W0V4D4"/>
<accession>W0V4D4</accession>
<name>W0V4D4_9BURK</name>
<keyword evidence="2" id="KW-1185">Reference proteome</keyword>
<evidence type="ECO:0000313" key="1">
    <source>
        <dbReference type="EMBL" id="CDG82132.1"/>
    </source>
</evidence>
<sequence>MVTHGACNVVIEILLRIILIQYMMSFVPQSNNVDAAAL</sequence>
<evidence type="ECO:0000313" key="2">
    <source>
        <dbReference type="Proteomes" id="UP000027604"/>
    </source>
</evidence>
<dbReference type="STRING" id="1349767.GJA_1481"/>
<dbReference type="Proteomes" id="UP000027604">
    <property type="component" value="Chromosome I"/>
</dbReference>
<gene>
    <name evidence="1" type="ORF">GJA_1481</name>
</gene>
<dbReference type="EMBL" id="HG322949">
    <property type="protein sequence ID" value="CDG82132.1"/>
    <property type="molecule type" value="Genomic_DNA"/>
</dbReference>
<protein>
    <submittedName>
        <fullName evidence="1">Uncharacterized protein</fullName>
    </submittedName>
</protein>
<reference evidence="1 2" key="1">
    <citation type="journal article" date="2015" name="Genome Announc.">
        <title>Genome Sequence of Mushroom Soft-Rot Pathogen Janthinobacterium agaricidamnosum.</title>
        <authorList>
            <person name="Graupner K."/>
            <person name="Lackner G."/>
            <person name="Hertweck C."/>
        </authorList>
    </citation>
    <scope>NUCLEOTIDE SEQUENCE [LARGE SCALE GENOMIC DNA]</scope>
    <source>
        <strain evidence="2">NBRC 102515 / DSM 9628</strain>
    </source>
</reference>
<proteinExistence type="predicted"/>
<dbReference type="HOGENOM" id="CLU_3328826_0_0_4"/>
<dbReference type="KEGG" id="jag:GJA_1481"/>
<organism evidence="1 2">
    <name type="scientific">Janthinobacterium agaricidamnosum NBRC 102515 = DSM 9628</name>
    <dbReference type="NCBI Taxonomy" id="1349767"/>
    <lineage>
        <taxon>Bacteria</taxon>
        <taxon>Pseudomonadati</taxon>
        <taxon>Pseudomonadota</taxon>
        <taxon>Betaproteobacteria</taxon>
        <taxon>Burkholderiales</taxon>
        <taxon>Oxalobacteraceae</taxon>
        <taxon>Janthinobacterium</taxon>
    </lineage>
</organism>